<gene>
    <name evidence="2" type="ORF">MVEN_00893500</name>
</gene>
<keyword evidence="1" id="KW-1133">Transmembrane helix</keyword>
<comment type="caution">
    <text evidence="2">The sequence shown here is derived from an EMBL/GenBank/DDBJ whole genome shotgun (WGS) entry which is preliminary data.</text>
</comment>
<sequence>MDAGIMGMWATNVTVNDQNFTVLIDMAQGGDLWWSYEVVLPSEFSLENATSTTNTTTGGTDDDRLGFATVQLGAIMNMTDSIRTSFHEIGVYGMISLGFLDLNHSGIAIQLAANGMDPTLGQPFHHNVFDQTPDQDNFMSLLILRTEDLEDSASASFMLNELHEAYADAVKSAPHIPRFLVDAMSVNGENMIFPKSSVPGTPDGKFVAGMEMSLKAGYDAVPCNPTTSVIFYIGFNFGDSVHDSSAGDPTLQLLSVTNSTTAAAEVPSVRMIRLSADQSAATAASINPGAALIATALNNSSAPPDGADSHVKRYLPIVIGLLGANLLVVLVLAVIELVLCVKRSGKRGSRSWKFAPVRFKEETRPLDSCDDKRYSDLGVCRT</sequence>
<dbReference type="GO" id="GO:0006508">
    <property type="term" value="P:proteolysis"/>
    <property type="evidence" value="ECO:0007669"/>
    <property type="project" value="UniProtKB-KW"/>
</dbReference>
<feature type="transmembrane region" description="Helical" evidence="1">
    <location>
        <begin position="314"/>
        <end position="341"/>
    </location>
</feature>
<dbReference type="GO" id="GO:0008233">
    <property type="term" value="F:peptidase activity"/>
    <property type="evidence" value="ECO:0007669"/>
    <property type="project" value="UniProtKB-KW"/>
</dbReference>
<dbReference type="Proteomes" id="UP000620124">
    <property type="component" value="Unassembled WGS sequence"/>
</dbReference>
<keyword evidence="2" id="KW-0645">Protease</keyword>
<accession>A0A8H6YI70</accession>
<evidence type="ECO:0000256" key="1">
    <source>
        <dbReference type="SAM" id="Phobius"/>
    </source>
</evidence>
<evidence type="ECO:0000313" key="3">
    <source>
        <dbReference type="Proteomes" id="UP000620124"/>
    </source>
</evidence>
<dbReference type="AlphaFoldDB" id="A0A8H6YI70"/>
<evidence type="ECO:0000313" key="2">
    <source>
        <dbReference type="EMBL" id="KAF7358430.1"/>
    </source>
</evidence>
<dbReference type="OrthoDB" id="3042143at2759"/>
<name>A0A8H6YI70_9AGAR</name>
<proteinExistence type="predicted"/>
<reference evidence="2" key="1">
    <citation type="submission" date="2020-05" db="EMBL/GenBank/DDBJ databases">
        <title>Mycena genomes resolve the evolution of fungal bioluminescence.</title>
        <authorList>
            <person name="Tsai I.J."/>
        </authorList>
    </citation>
    <scope>NUCLEOTIDE SEQUENCE</scope>
    <source>
        <strain evidence="2">CCC161011</strain>
    </source>
</reference>
<keyword evidence="1" id="KW-0472">Membrane</keyword>
<organism evidence="2 3">
    <name type="scientific">Mycena venus</name>
    <dbReference type="NCBI Taxonomy" id="2733690"/>
    <lineage>
        <taxon>Eukaryota</taxon>
        <taxon>Fungi</taxon>
        <taxon>Dikarya</taxon>
        <taxon>Basidiomycota</taxon>
        <taxon>Agaricomycotina</taxon>
        <taxon>Agaricomycetes</taxon>
        <taxon>Agaricomycetidae</taxon>
        <taxon>Agaricales</taxon>
        <taxon>Marasmiineae</taxon>
        <taxon>Mycenaceae</taxon>
        <taxon>Mycena</taxon>
    </lineage>
</organism>
<protein>
    <submittedName>
        <fullName evidence="2">Acid protease</fullName>
    </submittedName>
</protein>
<keyword evidence="2" id="KW-0378">Hydrolase</keyword>
<dbReference type="EMBL" id="JACAZI010000006">
    <property type="protein sequence ID" value="KAF7358430.1"/>
    <property type="molecule type" value="Genomic_DNA"/>
</dbReference>
<keyword evidence="1" id="KW-0812">Transmembrane</keyword>
<keyword evidence="3" id="KW-1185">Reference proteome</keyword>